<dbReference type="STRING" id="561184.SAMN05216376_11480"/>
<sequence>MRRLWREAPFLTAGLTVALLVAAVFAVRLVSGMLYWADPRHQDMPIAPWMSPRFVAMSWDVPREVVIEALQMVPDGEGPRPLERMAAERGVPVQVLIDDLEAAIAAWRMAHPDE</sequence>
<dbReference type="RefSeq" id="WP_052244459.1">
    <property type="nucleotide sequence ID" value="NZ_JSUQ01000008.1"/>
</dbReference>
<dbReference type="EMBL" id="JSUQ01000008">
    <property type="protein sequence ID" value="KHQ53269.1"/>
    <property type="molecule type" value="Genomic_DNA"/>
</dbReference>
<keyword evidence="2" id="KW-1185">Reference proteome</keyword>
<organism evidence="1 2">
    <name type="scientific">Mameliella alba</name>
    <dbReference type="NCBI Taxonomy" id="561184"/>
    <lineage>
        <taxon>Bacteria</taxon>
        <taxon>Pseudomonadati</taxon>
        <taxon>Pseudomonadota</taxon>
        <taxon>Alphaproteobacteria</taxon>
        <taxon>Rhodobacterales</taxon>
        <taxon>Roseobacteraceae</taxon>
        <taxon>Mameliella</taxon>
    </lineage>
</organism>
<reference evidence="1 2" key="1">
    <citation type="submission" date="2014-10" db="EMBL/GenBank/DDBJ databases">
        <title>Genome sequence of Ponticoccus sp. strain UMTAT08 isolated from clonal culture of toxic dinoflagellate Alexandrium tamiyavanichii.</title>
        <authorList>
            <person name="Gan H.Y."/>
            <person name="Muhd D.-D."/>
            <person name="Mohd Noor M.E."/>
            <person name="Yeong Y.S."/>
            <person name="Usup G."/>
        </authorList>
    </citation>
    <scope>NUCLEOTIDE SEQUENCE [LARGE SCALE GENOMIC DNA]</scope>
    <source>
        <strain evidence="1 2">UMTAT08</strain>
    </source>
</reference>
<evidence type="ECO:0000313" key="2">
    <source>
        <dbReference type="Proteomes" id="UP000030960"/>
    </source>
</evidence>
<comment type="caution">
    <text evidence="1">The sequence shown here is derived from an EMBL/GenBank/DDBJ whole genome shotgun (WGS) entry which is preliminary data.</text>
</comment>
<proteinExistence type="predicted"/>
<evidence type="ECO:0000313" key="1">
    <source>
        <dbReference type="EMBL" id="KHQ53269.1"/>
    </source>
</evidence>
<dbReference type="OrthoDB" id="159440at2"/>
<dbReference type="Proteomes" id="UP000030960">
    <property type="component" value="Unassembled WGS sequence"/>
</dbReference>
<gene>
    <name evidence="1" type="ORF">OA50_02296</name>
</gene>
<name>A0A0B3SS17_9RHOB</name>
<dbReference type="AlphaFoldDB" id="A0A0B3SS17"/>
<accession>A0A0B3SS17</accession>
<protein>
    <submittedName>
        <fullName evidence="1">Uncharacterized protein</fullName>
    </submittedName>
</protein>